<dbReference type="EMBL" id="JAJSOF020000017">
    <property type="protein sequence ID" value="KAJ4439206.1"/>
    <property type="molecule type" value="Genomic_DNA"/>
</dbReference>
<proteinExistence type="predicted"/>
<accession>A0ABQ8SZJ5</accession>
<comment type="caution">
    <text evidence="3">The sequence shown here is derived from an EMBL/GenBank/DDBJ whole genome shotgun (WGS) entry which is preliminary data.</text>
</comment>
<gene>
    <name evidence="3" type="ORF">ANN_07325</name>
</gene>
<keyword evidence="2" id="KW-1133">Transmembrane helix</keyword>
<keyword evidence="2" id="KW-0812">Transmembrane</keyword>
<feature type="transmembrane region" description="Helical" evidence="2">
    <location>
        <begin position="75"/>
        <end position="95"/>
    </location>
</feature>
<keyword evidence="2" id="KW-0472">Membrane</keyword>
<evidence type="ECO:0000313" key="4">
    <source>
        <dbReference type="Proteomes" id="UP001148838"/>
    </source>
</evidence>
<dbReference type="PANTHER" id="PTHR47027">
    <property type="entry name" value="REVERSE TRANSCRIPTASE DOMAIN-CONTAINING PROTEIN"/>
    <property type="match status" value="1"/>
</dbReference>
<feature type="transmembrane region" description="Helical" evidence="2">
    <location>
        <begin position="101"/>
        <end position="125"/>
    </location>
</feature>
<evidence type="ECO:0000256" key="2">
    <source>
        <dbReference type="SAM" id="Phobius"/>
    </source>
</evidence>
<dbReference type="PANTHER" id="PTHR47027:SF20">
    <property type="entry name" value="REVERSE TRANSCRIPTASE-LIKE PROTEIN WITH RNA-DIRECTED DNA POLYMERASE DOMAIN"/>
    <property type="match status" value="1"/>
</dbReference>
<reference evidence="3 4" key="1">
    <citation type="journal article" date="2022" name="Allergy">
        <title>Genome assembly and annotation of Periplaneta americana reveal a comprehensive cockroach allergen profile.</title>
        <authorList>
            <person name="Wang L."/>
            <person name="Xiong Q."/>
            <person name="Saelim N."/>
            <person name="Wang L."/>
            <person name="Nong W."/>
            <person name="Wan A.T."/>
            <person name="Shi M."/>
            <person name="Liu X."/>
            <person name="Cao Q."/>
            <person name="Hui J.H.L."/>
            <person name="Sookrung N."/>
            <person name="Leung T.F."/>
            <person name="Tungtrongchitr A."/>
            <person name="Tsui S.K.W."/>
        </authorList>
    </citation>
    <scope>NUCLEOTIDE SEQUENCE [LARGE SCALE GENOMIC DNA]</scope>
    <source>
        <strain evidence="3">PWHHKU_190912</strain>
    </source>
</reference>
<evidence type="ECO:0008006" key="5">
    <source>
        <dbReference type="Google" id="ProtNLM"/>
    </source>
</evidence>
<evidence type="ECO:0000256" key="1">
    <source>
        <dbReference type="SAM" id="MobiDB-lite"/>
    </source>
</evidence>
<feature type="region of interest" description="Disordered" evidence="1">
    <location>
        <begin position="1"/>
        <end position="20"/>
    </location>
</feature>
<organism evidence="3 4">
    <name type="scientific">Periplaneta americana</name>
    <name type="common">American cockroach</name>
    <name type="synonym">Blatta americana</name>
    <dbReference type="NCBI Taxonomy" id="6978"/>
    <lineage>
        <taxon>Eukaryota</taxon>
        <taxon>Metazoa</taxon>
        <taxon>Ecdysozoa</taxon>
        <taxon>Arthropoda</taxon>
        <taxon>Hexapoda</taxon>
        <taxon>Insecta</taxon>
        <taxon>Pterygota</taxon>
        <taxon>Neoptera</taxon>
        <taxon>Polyneoptera</taxon>
        <taxon>Dictyoptera</taxon>
        <taxon>Blattodea</taxon>
        <taxon>Blattoidea</taxon>
        <taxon>Blattidae</taxon>
        <taxon>Blattinae</taxon>
        <taxon>Periplaneta</taxon>
    </lineage>
</organism>
<protein>
    <recommendedName>
        <fullName evidence="5">Reverse transcriptase domain-containing protein</fullName>
    </recommendedName>
</protein>
<evidence type="ECO:0000313" key="3">
    <source>
        <dbReference type="EMBL" id="KAJ4439206.1"/>
    </source>
</evidence>
<name>A0ABQ8SZJ5_PERAM</name>
<keyword evidence="4" id="KW-1185">Reference proteome</keyword>
<sequence>MTGVHTVMSPGNGASPAPPLVDISNRVPGDSAVNRVIRKQQSVAFHCTTTVIVTSTTTSIAADTLFVPLLHHLNCVAVAVNALAATVVVIAITVTTTNAPATIIAVNVTTISIITTITAANITILKASEWRDGIKMTGNVAAVRAVPGRSQDNRCRYCHNEVETLAHVLGSCPHGKGLQNARHHQVRSIIATALKDADYNTFEEVHGLSVTGSTWRIDIIAFKESTRSGFIIDPTVRFETNEEQPAEVDKGKKKRISTIPPFHITSKTVIAAPIITAIVTAVAVTVDSNNTIPASTLKCNLSTRRQLLNRTEPALAGSPSKVGLEVNPEKTKYMILSRDENIVRNVNIKIGNLSFEEVEKFKYLGATLTNINDTREEIKHRINMENACYYSVEKLLSSSQLSKNLKVRIYKTVILPVVLYGCETWTLTLREEQRLRVFENKVLRKIFGAKRDEVTREWRKLHNAELHALYSSPDIIRNIKSRRLRWAGHVARMGEPRNAYRVLVEIREGKRPLGKLRCRWEDNIKIEFEGVGI</sequence>
<dbReference type="Proteomes" id="UP001148838">
    <property type="component" value="Unassembled WGS sequence"/>
</dbReference>